<evidence type="ECO:0000313" key="2">
    <source>
        <dbReference type="Proteomes" id="UP000606974"/>
    </source>
</evidence>
<sequence>MRLKCREGIQGPGGMTTQVHAFRFASYASDNGMLQVSHVIAEEIALVRATNAVQH</sequence>
<organism evidence="1 2">
    <name type="scientific">Endocarpon pusillum</name>
    <dbReference type="NCBI Taxonomy" id="364733"/>
    <lineage>
        <taxon>Eukaryota</taxon>
        <taxon>Fungi</taxon>
        <taxon>Dikarya</taxon>
        <taxon>Ascomycota</taxon>
        <taxon>Pezizomycotina</taxon>
        <taxon>Eurotiomycetes</taxon>
        <taxon>Chaetothyriomycetidae</taxon>
        <taxon>Verrucariales</taxon>
        <taxon>Verrucariaceae</taxon>
        <taxon>Endocarpon</taxon>
    </lineage>
</organism>
<proteinExistence type="predicted"/>
<dbReference type="EMBL" id="JAACFV010000002">
    <property type="protein sequence ID" value="KAF7514132.1"/>
    <property type="molecule type" value="Genomic_DNA"/>
</dbReference>
<comment type="caution">
    <text evidence="1">The sequence shown here is derived from an EMBL/GenBank/DDBJ whole genome shotgun (WGS) entry which is preliminary data.</text>
</comment>
<gene>
    <name evidence="1" type="ORF">GJ744_004457</name>
</gene>
<accession>A0A8H7AWE4</accession>
<protein>
    <submittedName>
        <fullName evidence="1">Uncharacterized protein</fullName>
    </submittedName>
</protein>
<dbReference type="Proteomes" id="UP000606974">
    <property type="component" value="Unassembled WGS sequence"/>
</dbReference>
<evidence type="ECO:0000313" key="1">
    <source>
        <dbReference type="EMBL" id="KAF7514132.1"/>
    </source>
</evidence>
<reference evidence="1" key="1">
    <citation type="submission" date="2020-02" db="EMBL/GenBank/DDBJ databases">
        <authorList>
            <person name="Palmer J.M."/>
        </authorList>
    </citation>
    <scope>NUCLEOTIDE SEQUENCE</scope>
    <source>
        <strain evidence="1">EPUS1.4</strain>
        <tissue evidence="1">Thallus</tissue>
    </source>
</reference>
<keyword evidence="2" id="KW-1185">Reference proteome</keyword>
<dbReference type="AlphaFoldDB" id="A0A8H7AWE4"/>
<name>A0A8H7AWE4_9EURO</name>